<reference evidence="1 2" key="1">
    <citation type="submission" date="2020-10" db="EMBL/GenBank/DDBJ databases">
        <title>Sequencing the genomes of 1000 actinobacteria strains.</title>
        <authorList>
            <person name="Klenk H.-P."/>
        </authorList>
    </citation>
    <scope>NUCLEOTIDE SEQUENCE [LARGE SCALE GENOMIC DNA]</scope>
    <source>
        <strain evidence="1 2">DSM 46744</strain>
    </source>
</reference>
<evidence type="ECO:0000313" key="2">
    <source>
        <dbReference type="Proteomes" id="UP000627838"/>
    </source>
</evidence>
<dbReference type="RefSeq" id="WP_192761982.1">
    <property type="nucleotide sequence ID" value="NZ_JADBDZ010000001.1"/>
</dbReference>
<dbReference type="Proteomes" id="UP000627838">
    <property type="component" value="Unassembled WGS sequence"/>
</dbReference>
<keyword evidence="1" id="KW-0808">Transferase</keyword>
<sequence>MTAGNAPAPVWVVAGPPGAGKSTVADLLLARLRPVPALLDKDTLYGEFVAATLAAAGRDPGEREGPWYDAHVKRHEYAGMTATAREIRGHGCPVLLSGPFTGQIRSPDRWAEWVEALGGDPVRLVWVRTDAATLRHRLERRGSPRDTGKLAAFAEFAERMRPDEPPPVPHAAVDNRLTAPAAPDDQVDALVRRWCGPPGS</sequence>
<evidence type="ECO:0000313" key="1">
    <source>
        <dbReference type="EMBL" id="MBE1535854.1"/>
    </source>
</evidence>
<proteinExistence type="predicted"/>
<dbReference type="GO" id="GO:0016301">
    <property type="term" value="F:kinase activity"/>
    <property type="evidence" value="ECO:0007669"/>
    <property type="project" value="UniProtKB-KW"/>
</dbReference>
<dbReference type="SUPFAM" id="SSF52540">
    <property type="entry name" value="P-loop containing nucleoside triphosphate hydrolases"/>
    <property type="match status" value="1"/>
</dbReference>
<organism evidence="1 2">
    <name type="scientific">Actinomadura algeriensis</name>
    <dbReference type="NCBI Taxonomy" id="1679523"/>
    <lineage>
        <taxon>Bacteria</taxon>
        <taxon>Bacillati</taxon>
        <taxon>Actinomycetota</taxon>
        <taxon>Actinomycetes</taxon>
        <taxon>Streptosporangiales</taxon>
        <taxon>Thermomonosporaceae</taxon>
        <taxon>Actinomadura</taxon>
    </lineage>
</organism>
<dbReference type="InterPro" id="IPR027417">
    <property type="entry name" value="P-loop_NTPase"/>
</dbReference>
<dbReference type="Pfam" id="PF13671">
    <property type="entry name" value="AAA_33"/>
    <property type="match status" value="1"/>
</dbReference>
<name>A0ABR9JZ53_9ACTN</name>
<accession>A0ABR9JZ53</accession>
<keyword evidence="1" id="KW-0418">Kinase</keyword>
<dbReference type="EMBL" id="JADBDZ010000001">
    <property type="protein sequence ID" value="MBE1535854.1"/>
    <property type="molecule type" value="Genomic_DNA"/>
</dbReference>
<protein>
    <submittedName>
        <fullName evidence="1">Kinase</fullName>
    </submittedName>
</protein>
<keyword evidence="2" id="KW-1185">Reference proteome</keyword>
<comment type="caution">
    <text evidence="1">The sequence shown here is derived from an EMBL/GenBank/DDBJ whole genome shotgun (WGS) entry which is preliminary data.</text>
</comment>
<gene>
    <name evidence="1" type="ORF">H4W34_005687</name>
</gene>
<dbReference type="Gene3D" id="3.40.50.300">
    <property type="entry name" value="P-loop containing nucleotide triphosphate hydrolases"/>
    <property type="match status" value="1"/>
</dbReference>